<name>A0AC34FA94_9BILA</name>
<organism evidence="1 2">
    <name type="scientific">Panagrolaimus sp. ES5</name>
    <dbReference type="NCBI Taxonomy" id="591445"/>
    <lineage>
        <taxon>Eukaryota</taxon>
        <taxon>Metazoa</taxon>
        <taxon>Ecdysozoa</taxon>
        <taxon>Nematoda</taxon>
        <taxon>Chromadorea</taxon>
        <taxon>Rhabditida</taxon>
        <taxon>Tylenchina</taxon>
        <taxon>Panagrolaimomorpha</taxon>
        <taxon>Panagrolaimoidea</taxon>
        <taxon>Panagrolaimidae</taxon>
        <taxon>Panagrolaimus</taxon>
    </lineage>
</organism>
<evidence type="ECO:0000313" key="1">
    <source>
        <dbReference type="Proteomes" id="UP000887579"/>
    </source>
</evidence>
<accession>A0AC34FA94</accession>
<proteinExistence type="predicted"/>
<dbReference type="Proteomes" id="UP000887579">
    <property type="component" value="Unplaced"/>
</dbReference>
<protein>
    <submittedName>
        <fullName evidence="2">Uncharacterized protein</fullName>
    </submittedName>
</protein>
<reference evidence="2" key="1">
    <citation type="submission" date="2022-11" db="UniProtKB">
        <authorList>
            <consortium name="WormBaseParasite"/>
        </authorList>
    </citation>
    <scope>IDENTIFICATION</scope>
</reference>
<dbReference type="WBParaSite" id="ES5_v2.g14130.t1">
    <property type="protein sequence ID" value="ES5_v2.g14130.t1"/>
    <property type="gene ID" value="ES5_v2.g14130"/>
</dbReference>
<sequence>MGNIKSDNDLCIEDPSTRSESPISPPKDSEESIHLTGIKLPSTAAAGASKSEDLSVLSSYKSATSTPSIHSSKSDETFHSALPSLSTERTISALDKSNPSKSSLGEAETDVNFVPSASSSNTGDTNKYLDYDDFFAAKKLLGKLCKTMVESSCHHAKKTQEFNKNLDKIGSAAEDHASVLKAFIDDFDVKAAEKVKQMVHKIDPQMSALEEIAEFSSALDSLDGWLHLCEVENDQRLETLEIAGQNLVKQKELELMVSACIV</sequence>
<evidence type="ECO:0000313" key="2">
    <source>
        <dbReference type="WBParaSite" id="ES5_v2.g14130.t1"/>
    </source>
</evidence>